<dbReference type="InterPro" id="IPR000873">
    <property type="entry name" value="AMP-dep_synth/lig_dom"/>
</dbReference>
<keyword evidence="2" id="KW-0597">Phosphoprotein</keyword>
<evidence type="ECO:0000259" key="5">
    <source>
        <dbReference type="Pfam" id="PF00501"/>
    </source>
</evidence>
<dbReference type="GO" id="GO:0005737">
    <property type="term" value="C:cytoplasm"/>
    <property type="evidence" value="ECO:0007669"/>
    <property type="project" value="TreeGrafter"/>
</dbReference>
<evidence type="ECO:0000256" key="4">
    <source>
        <dbReference type="SAM" id="MobiDB-lite"/>
    </source>
</evidence>
<evidence type="ECO:0000256" key="3">
    <source>
        <dbReference type="ARBA" id="ARBA00022598"/>
    </source>
</evidence>
<dbReference type="PANTHER" id="PTHR45527:SF16">
    <property type="entry name" value="NONRIBOSOMAL PEPTIDE SYNTHASE ATNA-RELATED"/>
    <property type="match status" value="1"/>
</dbReference>
<dbReference type="SUPFAM" id="SSF52777">
    <property type="entry name" value="CoA-dependent acyltransferases"/>
    <property type="match status" value="1"/>
</dbReference>
<keyword evidence="1" id="KW-0596">Phosphopantetheine</keyword>
<reference evidence="6 7" key="1">
    <citation type="journal article" date="2016" name="Nat. Commun.">
        <title>Ectomycorrhizal ecology is imprinted in the genome of the dominant symbiotic fungus Cenococcum geophilum.</title>
        <authorList>
            <consortium name="DOE Joint Genome Institute"/>
            <person name="Peter M."/>
            <person name="Kohler A."/>
            <person name="Ohm R.A."/>
            <person name="Kuo A."/>
            <person name="Krutzmann J."/>
            <person name="Morin E."/>
            <person name="Arend M."/>
            <person name="Barry K.W."/>
            <person name="Binder M."/>
            <person name="Choi C."/>
            <person name="Clum A."/>
            <person name="Copeland A."/>
            <person name="Grisel N."/>
            <person name="Haridas S."/>
            <person name="Kipfer T."/>
            <person name="LaButti K."/>
            <person name="Lindquist E."/>
            <person name="Lipzen A."/>
            <person name="Maire R."/>
            <person name="Meier B."/>
            <person name="Mihaltcheva S."/>
            <person name="Molinier V."/>
            <person name="Murat C."/>
            <person name="Poggeler S."/>
            <person name="Quandt C.A."/>
            <person name="Sperisen C."/>
            <person name="Tritt A."/>
            <person name="Tisserant E."/>
            <person name="Crous P.W."/>
            <person name="Henrissat B."/>
            <person name="Nehls U."/>
            <person name="Egli S."/>
            <person name="Spatafora J.W."/>
            <person name="Grigoriev I.V."/>
            <person name="Martin F.M."/>
        </authorList>
    </citation>
    <scope>NUCLEOTIDE SEQUENCE [LARGE SCALE GENOMIC DNA]</scope>
    <source>
        <strain evidence="6 7">CBS 459.81</strain>
    </source>
</reference>
<dbReference type="GO" id="GO:0043041">
    <property type="term" value="P:amino acid activation for nonribosomal peptide biosynthetic process"/>
    <property type="evidence" value="ECO:0007669"/>
    <property type="project" value="TreeGrafter"/>
</dbReference>
<keyword evidence="3" id="KW-0436">Ligase</keyword>
<accession>A0A8E2E0B1</accession>
<keyword evidence="7" id="KW-1185">Reference proteome</keyword>
<feature type="domain" description="AMP-dependent synthetase/ligase" evidence="5">
    <location>
        <begin position="306"/>
        <end position="650"/>
    </location>
</feature>
<name>A0A8E2E0B1_9PEZI</name>
<gene>
    <name evidence="6" type="ORF">K432DRAFT_397802</name>
</gene>
<dbReference type="GO" id="GO:0016874">
    <property type="term" value="F:ligase activity"/>
    <property type="evidence" value="ECO:0007669"/>
    <property type="project" value="UniProtKB-KW"/>
</dbReference>
<proteinExistence type="predicted"/>
<dbReference type="PANTHER" id="PTHR45527">
    <property type="entry name" value="NONRIBOSOMAL PEPTIDE SYNTHETASE"/>
    <property type="match status" value="1"/>
</dbReference>
<organism evidence="6 7">
    <name type="scientific">Lepidopterella palustris CBS 459.81</name>
    <dbReference type="NCBI Taxonomy" id="1314670"/>
    <lineage>
        <taxon>Eukaryota</taxon>
        <taxon>Fungi</taxon>
        <taxon>Dikarya</taxon>
        <taxon>Ascomycota</taxon>
        <taxon>Pezizomycotina</taxon>
        <taxon>Dothideomycetes</taxon>
        <taxon>Pleosporomycetidae</taxon>
        <taxon>Mytilinidiales</taxon>
        <taxon>Argynnaceae</taxon>
        <taxon>Lepidopterella</taxon>
    </lineage>
</organism>
<feature type="compositionally biased region" description="Low complexity" evidence="4">
    <location>
        <begin position="30"/>
        <end position="40"/>
    </location>
</feature>
<dbReference type="Gene3D" id="3.30.559.30">
    <property type="entry name" value="Nonribosomal peptide synthetase, condensation domain"/>
    <property type="match status" value="1"/>
</dbReference>
<dbReference type="Pfam" id="PF00501">
    <property type="entry name" value="AMP-binding"/>
    <property type="match status" value="1"/>
</dbReference>
<dbReference type="SUPFAM" id="SSF56801">
    <property type="entry name" value="Acetyl-CoA synthetase-like"/>
    <property type="match status" value="1"/>
</dbReference>
<evidence type="ECO:0000256" key="2">
    <source>
        <dbReference type="ARBA" id="ARBA00022553"/>
    </source>
</evidence>
<dbReference type="Proteomes" id="UP000250266">
    <property type="component" value="Unassembled WGS sequence"/>
</dbReference>
<feature type="region of interest" description="Disordered" evidence="4">
    <location>
        <begin position="20"/>
        <end position="40"/>
    </location>
</feature>
<dbReference type="GO" id="GO:0031177">
    <property type="term" value="F:phosphopantetheine binding"/>
    <property type="evidence" value="ECO:0007669"/>
    <property type="project" value="TreeGrafter"/>
</dbReference>
<dbReference type="InterPro" id="IPR042099">
    <property type="entry name" value="ANL_N_sf"/>
</dbReference>
<dbReference type="Gene3D" id="3.40.50.12780">
    <property type="entry name" value="N-terminal domain of ligase-like"/>
    <property type="match status" value="1"/>
</dbReference>
<dbReference type="AlphaFoldDB" id="A0A8E2E0B1"/>
<evidence type="ECO:0000313" key="6">
    <source>
        <dbReference type="EMBL" id="OCK74801.1"/>
    </source>
</evidence>
<dbReference type="GO" id="GO:0044550">
    <property type="term" value="P:secondary metabolite biosynthetic process"/>
    <property type="evidence" value="ECO:0007669"/>
    <property type="project" value="TreeGrafter"/>
</dbReference>
<dbReference type="OrthoDB" id="416786at2759"/>
<dbReference type="InterPro" id="IPR020845">
    <property type="entry name" value="AMP-binding_CS"/>
</dbReference>
<dbReference type="PROSITE" id="PS00455">
    <property type="entry name" value="AMP_BINDING"/>
    <property type="match status" value="1"/>
</dbReference>
<sequence>MLEDAAAVVPVDSGKRHPLISDTDMELPIGSDASRSGSDRGSCFCSCLPSRVCSTPASETSEPLGFDFWQSYLQDLAPCHIPISDIEIPSASLSRSVGILLDDPALLHSFCHQSGLTPATIFKVGWLLLLQSYTGQNSVCFDILSANDKATSICCYDFTADQKIADVLAYVQQDYLHSLFQQDVSMAAALQWLNLTKERACNTAVCLQNEKVEGPINQIRRYDVLLELRQYGTDLSAVLTYRSSAITESHARRISATFRTILQSMLESPKRSISSVQRVSVEDRQQILKWNETPSPILDQCLHHAFTEKALDNPDALAVRAWDGELTYGELDEVSTCLAGYIDGLIDPSQRGMAMIPFGFERSGCAIITILAILKTGSACVPLDSSAPDSELQEKLLNVGAQIICVSASNADKFATFEGKVVIVNSALLENLRKNKCDFEPSDRRGEIAFVQYTAGTTGKPKGVMQSHAALYTGILSQGQSLGYDEDSKVLQHAPYTKAASIGDIFGTFFYNACLVVPSEEQINEDLTGTINNEEITHACLAPSVARNLSSDEVYQLTSLVLGGEPLESCDIEAWSYATELVKAYGTVETSVLCTISKSPSPNVFLPSNIGTPLTASAWIVDPQDVNKLLPVGCVGELVISGPTLASGYLNDEVATANVFITDPAWAGFESNATQQRFFRTGDLAKYLATGELAFCGRKRIKSIGVSKDE</sequence>
<evidence type="ECO:0000313" key="7">
    <source>
        <dbReference type="Proteomes" id="UP000250266"/>
    </source>
</evidence>
<dbReference type="EMBL" id="KV745411">
    <property type="protein sequence ID" value="OCK74801.1"/>
    <property type="molecule type" value="Genomic_DNA"/>
</dbReference>
<evidence type="ECO:0000256" key="1">
    <source>
        <dbReference type="ARBA" id="ARBA00022450"/>
    </source>
</evidence>
<protein>
    <submittedName>
        <fullName evidence="6">Acetyl-CoA synthetase-like protein</fullName>
    </submittedName>
</protein>